<evidence type="ECO:0000256" key="1">
    <source>
        <dbReference type="ARBA" id="ARBA00004123"/>
    </source>
</evidence>
<evidence type="ECO:0000256" key="6">
    <source>
        <dbReference type="ARBA" id="ARBA00023242"/>
    </source>
</evidence>
<evidence type="ECO:0000256" key="5">
    <source>
        <dbReference type="ARBA" id="ARBA00023163"/>
    </source>
</evidence>
<organism evidence="11 12">
    <name type="scientific">Zasmidium cellare ATCC 36951</name>
    <dbReference type="NCBI Taxonomy" id="1080233"/>
    <lineage>
        <taxon>Eukaryota</taxon>
        <taxon>Fungi</taxon>
        <taxon>Dikarya</taxon>
        <taxon>Ascomycota</taxon>
        <taxon>Pezizomycotina</taxon>
        <taxon>Dothideomycetes</taxon>
        <taxon>Dothideomycetidae</taxon>
        <taxon>Mycosphaerellales</taxon>
        <taxon>Mycosphaerellaceae</taxon>
        <taxon>Zasmidium</taxon>
    </lineage>
</organism>
<evidence type="ECO:0000256" key="3">
    <source>
        <dbReference type="ARBA" id="ARBA00020629"/>
    </source>
</evidence>
<evidence type="ECO:0000313" key="11">
    <source>
        <dbReference type="EMBL" id="KAF2160620.1"/>
    </source>
</evidence>
<keyword evidence="12" id="KW-1185">Reference proteome</keyword>
<keyword evidence="5 8" id="KW-0804">Transcription</keyword>
<dbReference type="PANTHER" id="PTHR13208:SF2">
    <property type="entry name" value="MEDIATOR OF RNA POLYMERASE II TRANSCRIPTION SUBUNIT 4"/>
    <property type="match status" value="1"/>
</dbReference>
<dbReference type="GO" id="GO:0070847">
    <property type="term" value="C:core mediator complex"/>
    <property type="evidence" value="ECO:0007669"/>
    <property type="project" value="TreeGrafter"/>
</dbReference>
<protein>
    <recommendedName>
        <fullName evidence="3 8">Mediator of RNA polymerase II transcription subunit 4</fullName>
    </recommendedName>
    <alternativeName>
        <fullName evidence="7 8">Mediator complex subunit 4</fullName>
    </alternativeName>
</protein>
<keyword evidence="8" id="KW-0010">Activator</keyword>
<evidence type="ECO:0000256" key="9">
    <source>
        <dbReference type="SAM" id="Coils"/>
    </source>
</evidence>
<evidence type="ECO:0000256" key="10">
    <source>
        <dbReference type="SAM" id="MobiDB-lite"/>
    </source>
</evidence>
<dbReference type="EMBL" id="ML993625">
    <property type="protein sequence ID" value="KAF2160620.1"/>
    <property type="molecule type" value="Genomic_DNA"/>
</dbReference>
<feature type="region of interest" description="Disordered" evidence="10">
    <location>
        <begin position="210"/>
        <end position="269"/>
    </location>
</feature>
<gene>
    <name evidence="8" type="primary">MED4</name>
    <name evidence="11" type="ORF">M409DRAFT_29008</name>
</gene>
<dbReference type="OrthoDB" id="1929813at2759"/>
<name>A0A6A6C357_ZASCE</name>
<dbReference type="InterPro" id="IPR019258">
    <property type="entry name" value="Mediator_Med4"/>
</dbReference>
<reference evidence="11" key="1">
    <citation type="journal article" date="2020" name="Stud. Mycol.">
        <title>101 Dothideomycetes genomes: a test case for predicting lifestyles and emergence of pathogens.</title>
        <authorList>
            <person name="Haridas S."/>
            <person name="Albert R."/>
            <person name="Binder M."/>
            <person name="Bloem J."/>
            <person name="Labutti K."/>
            <person name="Salamov A."/>
            <person name="Andreopoulos B."/>
            <person name="Baker S."/>
            <person name="Barry K."/>
            <person name="Bills G."/>
            <person name="Bluhm B."/>
            <person name="Cannon C."/>
            <person name="Castanera R."/>
            <person name="Culley D."/>
            <person name="Daum C."/>
            <person name="Ezra D."/>
            <person name="Gonzalez J."/>
            <person name="Henrissat B."/>
            <person name="Kuo A."/>
            <person name="Liang C."/>
            <person name="Lipzen A."/>
            <person name="Lutzoni F."/>
            <person name="Magnuson J."/>
            <person name="Mondo S."/>
            <person name="Nolan M."/>
            <person name="Ohm R."/>
            <person name="Pangilinan J."/>
            <person name="Park H.-J."/>
            <person name="Ramirez L."/>
            <person name="Alfaro M."/>
            <person name="Sun H."/>
            <person name="Tritt A."/>
            <person name="Yoshinaga Y."/>
            <person name="Zwiers L.-H."/>
            <person name="Turgeon B."/>
            <person name="Goodwin S."/>
            <person name="Spatafora J."/>
            <person name="Crous P."/>
            <person name="Grigoriev I."/>
        </authorList>
    </citation>
    <scope>NUCLEOTIDE SEQUENCE</scope>
    <source>
        <strain evidence="11">ATCC 36951</strain>
    </source>
</reference>
<proteinExistence type="inferred from homology"/>
<evidence type="ECO:0000313" key="12">
    <source>
        <dbReference type="Proteomes" id="UP000799537"/>
    </source>
</evidence>
<feature type="coiled-coil region" evidence="9">
    <location>
        <begin position="60"/>
        <end position="87"/>
    </location>
</feature>
<feature type="compositionally biased region" description="Basic and acidic residues" evidence="10">
    <location>
        <begin position="224"/>
        <end position="248"/>
    </location>
</feature>
<keyword evidence="9" id="KW-0175">Coiled coil</keyword>
<comment type="subcellular location">
    <subcellularLocation>
        <location evidence="1 8">Nucleus</location>
    </subcellularLocation>
</comment>
<dbReference type="Proteomes" id="UP000799537">
    <property type="component" value="Unassembled WGS sequence"/>
</dbReference>
<dbReference type="GO" id="GO:0016592">
    <property type="term" value="C:mediator complex"/>
    <property type="evidence" value="ECO:0007669"/>
    <property type="project" value="InterPro"/>
</dbReference>
<keyword evidence="6 8" id="KW-0539">Nucleus</keyword>
<evidence type="ECO:0000256" key="8">
    <source>
        <dbReference type="RuleBase" id="RU364141"/>
    </source>
</evidence>
<evidence type="ECO:0000256" key="7">
    <source>
        <dbReference type="ARBA" id="ARBA00031257"/>
    </source>
</evidence>
<keyword evidence="4 8" id="KW-0805">Transcription regulation</keyword>
<comment type="subunit">
    <text evidence="8">Component of the Mediator complex.</text>
</comment>
<evidence type="ECO:0000256" key="2">
    <source>
        <dbReference type="ARBA" id="ARBA00009626"/>
    </source>
</evidence>
<accession>A0A6A6C357</accession>
<dbReference type="GO" id="GO:0003712">
    <property type="term" value="F:transcription coregulator activity"/>
    <property type="evidence" value="ECO:0007669"/>
    <property type="project" value="InterPro"/>
</dbReference>
<comment type="similarity">
    <text evidence="2 8">Belongs to the Mediator complex subunit 4 family.</text>
</comment>
<evidence type="ECO:0000256" key="4">
    <source>
        <dbReference type="ARBA" id="ARBA00023015"/>
    </source>
</evidence>
<dbReference type="PANTHER" id="PTHR13208">
    <property type="entry name" value="MEDIATOR OF RNA POLYMERASE II TRANSCRIPTION SUBUNIT 4"/>
    <property type="match status" value="1"/>
</dbReference>
<comment type="function">
    <text evidence="8">Component of the Mediator complex, a coactivator involved in the regulated transcription of nearly all RNA polymerase II-dependent genes. Mediator functions as a bridge to convey information from gene-specific regulatory proteins to the basal RNA polymerase II transcription machinery. Mediator is recruited to promoters by direct interactions with regulatory proteins and serves as a scaffold for the assembly of a functional preinitiation complex with RNA polymerase II and the general transcription factors.</text>
</comment>
<dbReference type="AlphaFoldDB" id="A0A6A6C357"/>
<dbReference type="Pfam" id="PF10018">
    <property type="entry name" value="Med4"/>
    <property type="match status" value="1"/>
</dbReference>
<sequence>MYSQFQASYQRVEASLQRLTESISAYNPSTTAADELAAADDAVQDNVETLIKHQQNHQRLEELRRTTDSLDEQIKNTIRRLADLRKDIQSIPSDESSEPRREVKVDDLLSYAKFIAKTTVPPTQRKHAALPQTKPDAQITNGIATPPQATSQQDGDNAVEVNNDSRGVKELGEQELAFIIPKNLTFDAWPSDVHMTNGALGQIQAMVEAGRDPASVLSPEEQAEVDRKKKEEEEKQRAEEEERQKRVAAEWGYGRRQTVVDESFNPDDL</sequence>
<dbReference type="GO" id="GO:0006357">
    <property type="term" value="P:regulation of transcription by RNA polymerase II"/>
    <property type="evidence" value="ECO:0007669"/>
    <property type="project" value="InterPro"/>
</dbReference>